<comment type="caution">
    <text evidence="2">The sequence shown here is derived from an EMBL/GenBank/DDBJ whole genome shotgun (WGS) entry which is preliminary data.</text>
</comment>
<feature type="compositionally biased region" description="Basic and acidic residues" evidence="1">
    <location>
        <begin position="129"/>
        <end position="138"/>
    </location>
</feature>
<evidence type="ECO:0000256" key="1">
    <source>
        <dbReference type="SAM" id="MobiDB-lite"/>
    </source>
</evidence>
<sequence length="384" mass="43058">MAETHMDEVAAKSENCLLSENAMVLAHGFPRIEMEFDSADNFYSESAILIVAIDKSFSLDYRKIPFRQLSIGWEPYLVGKTLVLKAENFSLRVEGVDESRAVLIDIFFQNAEERFGKRGAIKSGSTENKTGKTGKDASRTSSKSRRKVLKEEKNALVSTKVEHGHCSRCGSNFDSGEFVCLICGAAVDDSALKNGTFRDNSEKKDEKSSHWLLYMLCFYLLWTFLNSFSSPVQEKKSDRSDRISGKRNVKSRKKVQNPLSKINPVSKFRAESGPVASKGEDSGPAKRKTVSRELADEYLKAEKFTAAAEAYACLLRKCENPDSGKPDEKHVEEAQKVRLLLSEALVNSGDLAGARVVLLEAYKRYFHDDDYRKEVLKRLSGIMK</sequence>
<proteinExistence type="predicted"/>
<dbReference type="Proteomes" id="UP000233256">
    <property type="component" value="Unassembled WGS sequence"/>
</dbReference>
<feature type="region of interest" description="Disordered" evidence="1">
    <location>
        <begin position="119"/>
        <end position="147"/>
    </location>
</feature>
<reference evidence="2 3" key="1">
    <citation type="journal article" date="2017" name="ISME J.">
        <title>Potential for microbial H2 and metal transformations associated with novel bacteria and archaea in deep terrestrial subsurface sediments.</title>
        <authorList>
            <person name="Hernsdorf A.W."/>
            <person name="Amano Y."/>
            <person name="Miyakawa K."/>
            <person name="Ise K."/>
            <person name="Suzuki Y."/>
            <person name="Anantharaman K."/>
            <person name="Probst A."/>
            <person name="Burstein D."/>
            <person name="Thomas B.C."/>
            <person name="Banfield J.F."/>
        </authorList>
    </citation>
    <scope>NUCLEOTIDE SEQUENCE [LARGE SCALE GENOMIC DNA]</scope>
    <source>
        <strain evidence="2">HGW-Wallbacteria-1</strain>
    </source>
</reference>
<protein>
    <submittedName>
        <fullName evidence="2">Uncharacterized protein</fullName>
    </submittedName>
</protein>
<accession>A0A2N1PSD4</accession>
<name>A0A2N1PSD4_9BACT</name>
<dbReference type="AlphaFoldDB" id="A0A2N1PSD4"/>
<dbReference type="EMBL" id="PGXC01000003">
    <property type="protein sequence ID" value="PKK91247.1"/>
    <property type="molecule type" value="Genomic_DNA"/>
</dbReference>
<gene>
    <name evidence="2" type="ORF">CVV64_05610</name>
</gene>
<feature type="region of interest" description="Disordered" evidence="1">
    <location>
        <begin position="235"/>
        <end position="256"/>
    </location>
</feature>
<feature type="compositionally biased region" description="Basic and acidic residues" evidence="1">
    <location>
        <begin position="235"/>
        <end position="244"/>
    </location>
</feature>
<feature type="compositionally biased region" description="Basic residues" evidence="1">
    <location>
        <begin position="245"/>
        <end position="255"/>
    </location>
</feature>
<organism evidence="2 3">
    <name type="scientific">Candidatus Wallbacteria bacterium HGW-Wallbacteria-1</name>
    <dbReference type="NCBI Taxonomy" id="2013854"/>
    <lineage>
        <taxon>Bacteria</taxon>
        <taxon>Candidatus Walliibacteriota</taxon>
    </lineage>
</organism>
<evidence type="ECO:0000313" key="2">
    <source>
        <dbReference type="EMBL" id="PKK91247.1"/>
    </source>
</evidence>
<evidence type="ECO:0000313" key="3">
    <source>
        <dbReference type="Proteomes" id="UP000233256"/>
    </source>
</evidence>